<dbReference type="InterPro" id="IPR005526">
    <property type="entry name" value="Septum_form_inhib_MinC_C"/>
</dbReference>
<dbReference type="KEGG" id="hfe:HFELIS_04350"/>
<dbReference type="GO" id="GO:0000902">
    <property type="term" value="P:cell morphogenesis"/>
    <property type="evidence" value="ECO:0007669"/>
    <property type="project" value="InterPro"/>
</dbReference>
<proteinExistence type="predicted"/>
<feature type="domain" description="Septum formation inhibitor MinC C-terminal" evidence="1">
    <location>
        <begin position="100"/>
        <end position="195"/>
    </location>
</feature>
<dbReference type="STRING" id="936155.HFELIS_04350"/>
<accession>E7A9J3</accession>
<evidence type="ECO:0000259" key="1">
    <source>
        <dbReference type="Pfam" id="PF03775"/>
    </source>
</evidence>
<evidence type="ECO:0000313" key="2">
    <source>
        <dbReference type="EMBL" id="CBY82519.1"/>
    </source>
</evidence>
<dbReference type="Proteomes" id="UP000007934">
    <property type="component" value="Chromosome"/>
</dbReference>
<keyword evidence="3" id="KW-1185">Reference proteome</keyword>
<organism evidence="2 3">
    <name type="scientific">Helicobacter felis (strain ATCC 49179 / CCUG 28539 / NCTC 12436 / CS1)</name>
    <dbReference type="NCBI Taxonomy" id="936155"/>
    <lineage>
        <taxon>Bacteria</taxon>
        <taxon>Pseudomonadati</taxon>
        <taxon>Campylobacterota</taxon>
        <taxon>Epsilonproteobacteria</taxon>
        <taxon>Campylobacterales</taxon>
        <taxon>Helicobacteraceae</taxon>
        <taxon>Helicobacter</taxon>
    </lineage>
</organism>
<dbReference type="Pfam" id="PF03775">
    <property type="entry name" value="MinC_C"/>
    <property type="match status" value="1"/>
</dbReference>
<dbReference type="RefSeq" id="WP_013468889.1">
    <property type="nucleotide sequence ID" value="NC_014810.2"/>
</dbReference>
<dbReference type="OrthoDB" id="5323841at2"/>
<sequence length="199" mass="22522">MLQTRQKQVRCFELGVANKDQYLNFICKNAPLLQDYLLLFKTPLETEVLEALERYGLAYSVCAKDLKGRNSDQIVIYDAIEFAPKNVAPPQPPPLEDVRIYERHIRSGEEINSPHSLIFLGNINHGAKIHSEQNISIYGHCEGIVICMGACMVLKSVHSSYIAFQGSILDQAQLERINANDKLKLITRKDDIINIKDIP</sequence>
<dbReference type="eggNOG" id="COG0850">
    <property type="taxonomic scope" value="Bacteria"/>
</dbReference>
<gene>
    <name evidence="2" type="ordered locus">Hfelis_04350</name>
</gene>
<dbReference type="InterPro" id="IPR016098">
    <property type="entry name" value="CAP/MinC_C"/>
</dbReference>
<evidence type="ECO:0000313" key="3">
    <source>
        <dbReference type="Proteomes" id="UP000007934"/>
    </source>
</evidence>
<protein>
    <submittedName>
        <fullName evidence="2">Septum site-determining protein MinC</fullName>
    </submittedName>
</protein>
<dbReference type="GeneID" id="36134349"/>
<dbReference type="HOGENOM" id="CLU_114483_0_0_7"/>
<reference evidence="2 3" key="1">
    <citation type="journal article" date="2011" name="Genome Biol. Evol.">
        <title>Comparative whole genome sequence analysis of the carcinogenic bacterial model pathogen Helicobacter felis.</title>
        <authorList>
            <person name="Arnold I.C."/>
            <person name="Zigova Z."/>
            <person name="Holden M."/>
            <person name="Lawley T.D."/>
            <person name="Rad R."/>
            <person name="Dougan G."/>
            <person name="Falkow S."/>
            <person name="Bentley S.D."/>
            <person name="Muller A."/>
        </authorList>
    </citation>
    <scope>NUCLEOTIDE SEQUENCE [LARGE SCALE GENOMIC DNA]</scope>
    <source>
        <strain evidence="3">ATCC 49179 / CCUG 28539 / NCTC 12436 / CS1</strain>
    </source>
</reference>
<name>E7A9J3_HELFC</name>
<dbReference type="Gene3D" id="2.160.20.70">
    <property type="match status" value="1"/>
</dbReference>
<dbReference type="SUPFAM" id="SSF63848">
    <property type="entry name" value="Cell-division inhibitor MinC, C-terminal domain"/>
    <property type="match status" value="1"/>
</dbReference>
<dbReference type="AlphaFoldDB" id="E7A9J3"/>
<dbReference type="EMBL" id="FQ670179">
    <property type="protein sequence ID" value="CBY82519.1"/>
    <property type="molecule type" value="Genomic_DNA"/>
</dbReference>
<dbReference type="InterPro" id="IPR036145">
    <property type="entry name" value="MinC_C_sf"/>
</dbReference>